<dbReference type="InterPro" id="IPR018392">
    <property type="entry name" value="LysM"/>
</dbReference>
<dbReference type="InterPro" id="IPR036779">
    <property type="entry name" value="LysM_dom_sf"/>
</dbReference>
<dbReference type="Proteomes" id="UP000243680">
    <property type="component" value="Chromosome 3"/>
</dbReference>
<dbReference type="Pfam" id="PF04773">
    <property type="entry name" value="FecR"/>
    <property type="match status" value="1"/>
</dbReference>
<evidence type="ECO:0000256" key="1">
    <source>
        <dbReference type="SAM" id="SignalP"/>
    </source>
</evidence>
<dbReference type="RefSeq" id="WP_059460903.1">
    <property type="nucleotide sequence ID" value="NZ_CP013421.1"/>
</dbReference>
<feature type="domain" description="LysM" evidence="2">
    <location>
        <begin position="39"/>
        <end position="86"/>
    </location>
</feature>
<dbReference type="PANTHER" id="PTHR38731">
    <property type="entry name" value="LIPL45-RELATED LIPOPROTEIN-RELATED"/>
    <property type="match status" value="1"/>
</dbReference>
<dbReference type="InterPro" id="IPR006860">
    <property type="entry name" value="FecR"/>
</dbReference>
<gene>
    <name evidence="3" type="ORF">WJ35_16400</name>
</gene>
<dbReference type="AlphaFoldDB" id="A0A1B4LHL8"/>
<protein>
    <submittedName>
        <fullName evidence="3">Peptidase M23</fullName>
    </submittedName>
</protein>
<evidence type="ECO:0000313" key="4">
    <source>
        <dbReference type="Proteomes" id="UP000243680"/>
    </source>
</evidence>
<dbReference type="Gene3D" id="2.60.40.10">
    <property type="entry name" value="Immunoglobulins"/>
    <property type="match status" value="2"/>
</dbReference>
<dbReference type="EMBL" id="CP013421">
    <property type="protein sequence ID" value="AOJ76669.1"/>
    <property type="molecule type" value="Genomic_DNA"/>
</dbReference>
<dbReference type="SUPFAM" id="SSF54106">
    <property type="entry name" value="LysM domain"/>
    <property type="match status" value="1"/>
</dbReference>
<dbReference type="InterPro" id="IPR016930">
    <property type="entry name" value="UCP029644"/>
</dbReference>
<dbReference type="Gene3D" id="2.60.120.1440">
    <property type="match status" value="1"/>
</dbReference>
<sequence>MNFVPSIRVARDALCATWLVATSVVPLAASARPPVSEMTHYTTRANDTLYGIAQRYLQSPQDWRRLARVNHVSATRRLRTGVELKVPVARLRRESLSARVLAVQGAAERVAGGLVVPLVVGMSLNEGDRVRTADTGFVTLELPDGTLVSMLSDSDLRLTTLRRTCLTNTIERAFSLEPGSLDSEVKHLKHRDDRFEIHAPSVTAGVRGTQFRTHADAGDAATRIEVLDGAVTVASDPDSQPTLVPAHYGLIAGAAGEIGEAVELLPAPSLIKPERVQDEPDVTFDLAPLAGARQYHVQLARDAGALDLFRQTRTETSRATFGEVPDGTYFVRITALDANGLEGEPRIYAFERRQMGLAASATPQAKGYVFRWTPTGADTHTRYRFVLSSSPDLHAPIIDEEGLSGREIMVSNLTAGDYYWAVEMEVFEAGCFYDKMSPIRALTLPR</sequence>
<feature type="signal peptide" evidence="1">
    <location>
        <begin position="1"/>
        <end position="31"/>
    </location>
</feature>
<name>A0A1B4LHL8_9BURK</name>
<keyword evidence="1" id="KW-0732">Signal</keyword>
<dbReference type="Gene3D" id="3.10.350.10">
    <property type="entry name" value="LysM domain"/>
    <property type="match status" value="1"/>
</dbReference>
<evidence type="ECO:0000313" key="3">
    <source>
        <dbReference type="EMBL" id="AOJ76669.1"/>
    </source>
</evidence>
<evidence type="ECO:0000259" key="2">
    <source>
        <dbReference type="PROSITE" id="PS51782"/>
    </source>
</evidence>
<proteinExistence type="predicted"/>
<dbReference type="InterPro" id="IPR013783">
    <property type="entry name" value="Ig-like_fold"/>
</dbReference>
<reference evidence="3 4" key="1">
    <citation type="submission" date="2015-12" db="EMBL/GenBank/DDBJ databases">
        <title>Diversity of Burkholderia near neighbor genomes.</title>
        <authorList>
            <person name="Sahl J."/>
            <person name="Wagner D."/>
            <person name="Keim P."/>
        </authorList>
    </citation>
    <scope>NUCLEOTIDE SEQUENCE [LARGE SCALE GENOMIC DNA]</scope>
    <source>
        <strain evidence="3 4">MSMB0783</strain>
    </source>
</reference>
<dbReference type="PROSITE" id="PS51782">
    <property type="entry name" value="LYSM"/>
    <property type="match status" value="1"/>
</dbReference>
<accession>A0A1B4LHL8</accession>
<organism evidence="3 4">
    <name type="scientific">Burkholderia ubonensis</name>
    <dbReference type="NCBI Taxonomy" id="101571"/>
    <lineage>
        <taxon>Bacteria</taxon>
        <taxon>Pseudomonadati</taxon>
        <taxon>Pseudomonadota</taxon>
        <taxon>Betaproteobacteria</taxon>
        <taxon>Burkholderiales</taxon>
        <taxon>Burkholderiaceae</taxon>
        <taxon>Burkholderia</taxon>
        <taxon>Burkholderia cepacia complex</taxon>
    </lineage>
</organism>
<dbReference type="CDD" id="cd00118">
    <property type="entry name" value="LysM"/>
    <property type="match status" value="1"/>
</dbReference>
<feature type="chain" id="PRO_5008565008" evidence="1">
    <location>
        <begin position="32"/>
        <end position="446"/>
    </location>
</feature>
<dbReference type="PIRSF" id="PIRSF029644">
    <property type="entry name" value="UCP029644"/>
    <property type="match status" value="1"/>
</dbReference>
<dbReference type="Pfam" id="PF01476">
    <property type="entry name" value="LysM"/>
    <property type="match status" value="1"/>
</dbReference>